<dbReference type="OrthoDB" id="4369634at2759"/>
<dbReference type="Proteomes" id="UP000254866">
    <property type="component" value="Unassembled WGS sequence"/>
</dbReference>
<accession>A0A370TWK0</accession>
<keyword evidence="1" id="KW-0479">Metal-binding</keyword>
<dbReference type="SMART" id="SM00355">
    <property type="entry name" value="ZnF_C2H2"/>
    <property type="match status" value="4"/>
</dbReference>
<dbReference type="PROSITE" id="PS00028">
    <property type="entry name" value="ZINC_FINGER_C2H2_1"/>
    <property type="match status" value="1"/>
</dbReference>
<dbReference type="GeneID" id="43597095"/>
<evidence type="ECO:0000256" key="1">
    <source>
        <dbReference type="PROSITE-ProRule" id="PRU00042"/>
    </source>
</evidence>
<keyword evidence="5" id="KW-1185">Reference proteome</keyword>
<reference evidence="4 5" key="1">
    <citation type="journal article" date="2018" name="IMA Fungus">
        <title>IMA Genome-F 9: Draft genome sequence of Annulohypoxylon stygium, Aspergillus mulundensis, Berkeleyomyces basicola (syn. Thielaviopsis basicola), Ceratocystis smalleyi, two Cercospora beticola strains, Coleophoma cylindrospora, Fusarium fracticaudum, Phialophora cf. hyalina, and Morchella septimelata.</title>
        <authorList>
            <person name="Wingfield B.D."/>
            <person name="Bills G.F."/>
            <person name="Dong Y."/>
            <person name="Huang W."/>
            <person name="Nel W.J."/>
            <person name="Swalarsk-Parry B.S."/>
            <person name="Vaghefi N."/>
            <person name="Wilken P.M."/>
            <person name="An Z."/>
            <person name="de Beer Z.W."/>
            <person name="De Vos L."/>
            <person name="Chen L."/>
            <person name="Duong T.A."/>
            <person name="Gao Y."/>
            <person name="Hammerbacher A."/>
            <person name="Kikkert J.R."/>
            <person name="Li Y."/>
            <person name="Li H."/>
            <person name="Li K."/>
            <person name="Li Q."/>
            <person name="Liu X."/>
            <person name="Ma X."/>
            <person name="Naidoo K."/>
            <person name="Pethybridge S.J."/>
            <person name="Sun J."/>
            <person name="Steenkamp E.T."/>
            <person name="van der Nest M.A."/>
            <person name="van Wyk S."/>
            <person name="Wingfield M.J."/>
            <person name="Xiong C."/>
            <person name="Yue Q."/>
            <person name="Zhang X."/>
        </authorList>
    </citation>
    <scope>NUCLEOTIDE SEQUENCE [LARGE SCALE GENOMIC DNA]</scope>
    <source>
        <strain evidence="4 5">BP 5553</strain>
    </source>
</reference>
<dbReference type="InterPro" id="IPR013087">
    <property type="entry name" value="Znf_C2H2_type"/>
</dbReference>
<comment type="caution">
    <text evidence="4">The sequence shown here is derived from an EMBL/GenBank/DDBJ whole genome shotgun (WGS) entry which is preliminary data.</text>
</comment>
<proteinExistence type="predicted"/>
<dbReference type="STRING" id="2656787.A0A370TWK0"/>
<feature type="compositionally biased region" description="Basic and acidic residues" evidence="2">
    <location>
        <begin position="469"/>
        <end position="488"/>
    </location>
</feature>
<feature type="region of interest" description="Disordered" evidence="2">
    <location>
        <begin position="469"/>
        <end position="564"/>
    </location>
</feature>
<dbReference type="Gene3D" id="3.30.160.60">
    <property type="entry name" value="Classic Zinc Finger"/>
    <property type="match status" value="1"/>
</dbReference>
<dbReference type="GO" id="GO:0008270">
    <property type="term" value="F:zinc ion binding"/>
    <property type="evidence" value="ECO:0007669"/>
    <property type="project" value="UniProtKB-KW"/>
</dbReference>
<feature type="compositionally biased region" description="Basic residues" evidence="2">
    <location>
        <begin position="892"/>
        <end position="902"/>
    </location>
</feature>
<evidence type="ECO:0000313" key="4">
    <source>
        <dbReference type="EMBL" id="RDL39906.1"/>
    </source>
</evidence>
<dbReference type="RefSeq" id="XP_031872562.1">
    <property type="nucleotide sequence ID" value="XM_032012869.1"/>
</dbReference>
<sequence>MANNMGDDLNSSDIEFEPVVVKGRRKRGQQSIQEIIEHADEDRISSKKAIKSLEFGRGAPRTIENAQRWMQRFNAFRQNTLRKSIGLPFIGDDVLRFFDTIIGRLKPHSRGKPVPSSEYIVSGFGHIASYGTFTYTEASGYKLTANDGARLQTWLDDAIKAGRLTKGRWKKKVWLNYIIVSRMTRAWLDHYLQFGARNWDLVIAKLLSIVLITAVGMRVGDVTRSLGYDGIQYVKYKDITLEVIEEAKLANIKARITLSYMKGMKDTLNMDGVFYFRPMEENANEDHMCVISLLLVHALRHGLVLGSTLSEVLENAVASPDSCVVWTSPDRPVLTAILANKMRCVDLKKPAHPGQVLMTLKHMGLISNILSPVRLHCLRYGNAQDVAHLPRDHTAGFVDDTVRQTLSHAPVTMIHGVTEMYTGPHTRETYNDRAAAQYTNHWGAKFSDESALDVVKARVSNDEIIEWQRLNEPHKNDHATRNAKDRARTAIRAQRHQQFIDTAAPERKSTVKKGALSEKSSNIKAATPDPSTKKSTSTRESAAPPIWPPVDLATVTEEPRSSRSLEFANIDPRLLEDEDLDSVQVDATQLEALQSQLLSLGVADGKGEADNDIDITGLQALLARPDVDDAPDQPTTTDFITHLSRINIVNCTRFADQWPKYENGVAYEESIGQYSVRGNSRDSPTPMTFQCQATAQCPHVSIQKKAIIAHEAICSPEYVAREVYRREHGESFHCAQCEAKFLTQHLLNMHVNSVHNFTPTPCPEGCDPAHIYPSKKTLNAHLRRNHSGIWPARCLYPGCTNETLFKSSSYSNHLTNAHDLKTRADRARFFPPTLKRTWQPTACHLDGCTNSHEFGTDKGLIMHLIGKHELDRDAARQASEHGWISQMSNQRSKGHLTRKYRPKQWEADEDASAEDDETGEAVTRRVKRRTA</sequence>
<feature type="region of interest" description="Disordered" evidence="2">
    <location>
        <begin position="881"/>
        <end position="931"/>
    </location>
</feature>
<name>A0A370TWK0_9HELO</name>
<gene>
    <name evidence="4" type="ORF">BP5553_04246</name>
</gene>
<feature type="domain" description="C2H2-type" evidence="3">
    <location>
        <begin position="732"/>
        <end position="755"/>
    </location>
</feature>
<keyword evidence="1" id="KW-0862">Zinc</keyword>
<organism evidence="4 5">
    <name type="scientific">Venustampulla echinocandica</name>
    <dbReference type="NCBI Taxonomy" id="2656787"/>
    <lineage>
        <taxon>Eukaryota</taxon>
        <taxon>Fungi</taxon>
        <taxon>Dikarya</taxon>
        <taxon>Ascomycota</taxon>
        <taxon>Pezizomycotina</taxon>
        <taxon>Leotiomycetes</taxon>
        <taxon>Helotiales</taxon>
        <taxon>Pleuroascaceae</taxon>
        <taxon>Venustampulla</taxon>
    </lineage>
</organism>
<evidence type="ECO:0000313" key="5">
    <source>
        <dbReference type="Proteomes" id="UP000254866"/>
    </source>
</evidence>
<keyword evidence="1" id="KW-0863">Zinc-finger</keyword>
<dbReference type="AlphaFoldDB" id="A0A370TWK0"/>
<feature type="compositionally biased region" description="Acidic residues" evidence="2">
    <location>
        <begin position="907"/>
        <end position="919"/>
    </location>
</feature>
<protein>
    <recommendedName>
        <fullName evidence="3">C2H2-type domain-containing protein</fullName>
    </recommendedName>
</protein>
<dbReference type="PROSITE" id="PS50157">
    <property type="entry name" value="ZINC_FINGER_C2H2_2"/>
    <property type="match status" value="1"/>
</dbReference>
<evidence type="ECO:0000256" key="2">
    <source>
        <dbReference type="SAM" id="MobiDB-lite"/>
    </source>
</evidence>
<dbReference type="EMBL" id="NPIC01000002">
    <property type="protein sequence ID" value="RDL39906.1"/>
    <property type="molecule type" value="Genomic_DNA"/>
</dbReference>
<evidence type="ECO:0000259" key="3">
    <source>
        <dbReference type="PROSITE" id="PS50157"/>
    </source>
</evidence>